<dbReference type="InParanoid" id="A0A803JPU7"/>
<dbReference type="FunCoup" id="A0A803JPU7">
    <property type="interactions" value="629"/>
</dbReference>
<sequence>MGQSLPCPSALSLTGLCLGINVDQNPKLLAVRAGSPVRLRCRHSDSSYIPMFWYRQRPGEGLKLMVYSAGAGMGDMEEEFKSWKLERPEVLGSNLSLESAGSSHRAAYFCAVSSTASPYCPGGASKPHSNCQSGLWVALLPAQPL</sequence>
<reference evidence="4" key="2">
    <citation type="submission" date="2021-03" db="UniProtKB">
        <authorList>
            <consortium name="Ensembl"/>
        </authorList>
    </citation>
    <scope>IDENTIFICATION</scope>
</reference>
<dbReference type="Pfam" id="PF07686">
    <property type="entry name" value="V-set"/>
    <property type="match status" value="1"/>
</dbReference>
<dbReference type="Ensembl" id="ENSXETT00000118077">
    <property type="protein sequence ID" value="ENSXETP00000110034"/>
    <property type="gene ID" value="ENSXETG00000041735"/>
</dbReference>
<dbReference type="SMART" id="SM00406">
    <property type="entry name" value="IGv"/>
    <property type="match status" value="1"/>
</dbReference>
<dbReference type="PROSITE" id="PS50835">
    <property type="entry name" value="IG_LIKE"/>
    <property type="match status" value="1"/>
</dbReference>
<evidence type="ECO:0000256" key="2">
    <source>
        <dbReference type="ARBA" id="ARBA00022859"/>
    </source>
</evidence>
<dbReference type="GO" id="GO:0002376">
    <property type="term" value="P:immune system process"/>
    <property type="evidence" value="ECO:0007669"/>
    <property type="project" value="UniProtKB-KW"/>
</dbReference>
<dbReference type="InterPro" id="IPR050413">
    <property type="entry name" value="TCR_beta_variable"/>
</dbReference>
<evidence type="ECO:0000259" key="3">
    <source>
        <dbReference type="PROSITE" id="PS50835"/>
    </source>
</evidence>
<feature type="domain" description="Ig-like" evidence="3">
    <location>
        <begin position="8"/>
        <end position="114"/>
    </location>
</feature>
<reference evidence="4" key="1">
    <citation type="journal article" date="2010" name="Science">
        <title>The genome of the Western clawed frog Xenopus tropicalis.</title>
        <authorList>
            <person name="Hellsten U."/>
            <person name="Harland R.M."/>
            <person name="Gilchrist M.J."/>
            <person name="Hendrix D."/>
            <person name="Jurka J."/>
            <person name="Kapitonov V."/>
            <person name="Ovcharenko I."/>
            <person name="Putnam N.H."/>
            <person name="Shu S."/>
            <person name="Taher L."/>
            <person name="Blitz I.L."/>
            <person name="Blumberg B."/>
            <person name="Dichmann D.S."/>
            <person name="Dubchak I."/>
            <person name="Amaya E."/>
            <person name="Detter J.C."/>
            <person name="Fletcher R."/>
            <person name="Gerhard D.S."/>
            <person name="Goodstein D."/>
            <person name="Graves T."/>
            <person name="Grigoriev I.V."/>
            <person name="Grimwood J."/>
            <person name="Kawashima T."/>
            <person name="Lindquist E."/>
            <person name="Lucas S.M."/>
            <person name="Mead P.E."/>
            <person name="Mitros T."/>
            <person name="Ogino H."/>
            <person name="Ohta Y."/>
            <person name="Poliakov A.V."/>
            <person name="Pollet N."/>
            <person name="Robert J."/>
            <person name="Salamov A."/>
            <person name="Sater A.K."/>
            <person name="Schmutz J."/>
            <person name="Terry A."/>
            <person name="Vize P.D."/>
            <person name="Warren W.C."/>
            <person name="Wells D."/>
            <person name="Wills A."/>
            <person name="Wilson R.K."/>
            <person name="Zimmerman L.B."/>
            <person name="Zorn A.M."/>
            <person name="Grainger R."/>
            <person name="Grammer T."/>
            <person name="Khokha M.K."/>
            <person name="Richardson P.M."/>
            <person name="Rokhsar D.S."/>
        </authorList>
    </citation>
    <scope>NUCLEOTIDE SEQUENCE [LARGE SCALE GENOMIC DNA]</scope>
    <source>
        <strain evidence="4">Nigerian</strain>
    </source>
</reference>
<dbReference type="Gene3D" id="2.60.40.10">
    <property type="entry name" value="Immunoglobulins"/>
    <property type="match status" value="1"/>
</dbReference>
<dbReference type="PANTHER" id="PTHR23268">
    <property type="entry name" value="T-CELL RECEPTOR BETA CHAIN"/>
    <property type="match status" value="1"/>
</dbReference>
<dbReference type="InterPro" id="IPR036179">
    <property type="entry name" value="Ig-like_dom_sf"/>
</dbReference>
<proteinExistence type="predicted"/>
<evidence type="ECO:0000313" key="4">
    <source>
        <dbReference type="Ensembl" id="ENSXETP00000110034"/>
    </source>
</evidence>
<accession>A0A803JPU7</accession>
<keyword evidence="1" id="KW-0732">Signal</keyword>
<protein>
    <recommendedName>
        <fullName evidence="3">Ig-like domain-containing protein</fullName>
    </recommendedName>
</protein>
<dbReference type="InterPro" id="IPR013106">
    <property type="entry name" value="Ig_V-set"/>
</dbReference>
<keyword evidence="2" id="KW-0391">Immunity</keyword>
<evidence type="ECO:0000256" key="1">
    <source>
        <dbReference type="ARBA" id="ARBA00022729"/>
    </source>
</evidence>
<dbReference type="AlphaFoldDB" id="A0A803JPU7"/>
<dbReference type="PANTHER" id="PTHR23268:SF124">
    <property type="entry name" value="IG-LIKE DOMAIN-CONTAINING PROTEIN"/>
    <property type="match status" value="1"/>
</dbReference>
<dbReference type="InterPro" id="IPR007110">
    <property type="entry name" value="Ig-like_dom"/>
</dbReference>
<organism evidence="4">
    <name type="scientific">Xenopus tropicalis</name>
    <name type="common">Western clawed frog</name>
    <name type="synonym">Silurana tropicalis</name>
    <dbReference type="NCBI Taxonomy" id="8364"/>
    <lineage>
        <taxon>Eukaryota</taxon>
        <taxon>Metazoa</taxon>
        <taxon>Chordata</taxon>
        <taxon>Craniata</taxon>
        <taxon>Vertebrata</taxon>
        <taxon>Euteleostomi</taxon>
        <taxon>Amphibia</taxon>
        <taxon>Batrachia</taxon>
        <taxon>Anura</taxon>
        <taxon>Pipoidea</taxon>
        <taxon>Pipidae</taxon>
        <taxon>Xenopodinae</taxon>
        <taxon>Xenopus</taxon>
        <taxon>Silurana</taxon>
    </lineage>
</organism>
<dbReference type="GeneTree" id="ENSGT01070000254626"/>
<name>A0A803JPU7_XENTR</name>
<dbReference type="InterPro" id="IPR013783">
    <property type="entry name" value="Ig-like_fold"/>
</dbReference>
<dbReference type="SUPFAM" id="SSF48726">
    <property type="entry name" value="Immunoglobulin"/>
    <property type="match status" value="1"/>
</dbReference>